<keyword evidence="2" id="KW-0812">Transmembrane</keyword>
<evidence type="ECO:0000313" key="4">
    <source>
        <dbReference type="Proteomes" id="UP000604001"/>
    </source>
</evidence>
<protein>
    <submittedName>
        <fullName evidence="3">Uncharacterized protein</fullName>
    </submittedName>
</protein>
<dbReference type="RefSeq" id="WP_186344558.1">
    <property type="nucleotide sequence ID" value="NZ_JACMYC010000001.1"/>
</dbReference>
<name>A0ABR6U4M2_9ACTN</name>
<feature type="transmembrane region" description="Helical" evidence="2">
    <location>
        <begin position="34"/>
        <end position="65"/>
    </location>
</feature>
<keyword evidence="2" id="KW-0472">Membrane</keyword>
<accession>A0ABR6U4M2</accession>
<evidence type="ECO:0000256" key="2">
    <source>
        <dbReference type="SAM" id="Phobius"/>
    </source>
</evidence>
<comment type="caution">
    <text evidence="3">The sequence shown here is derived from an EMBL/GenBank/DDBJ whole genome shotgun (WGS) entry which is preliminary data.</text>
</comment>
<reference evidence="3 4" key="1">
    <citation type="submission" date="2020-08" db="EMBL/GenBank/DDBJ databases">
        <title>novel species in genus Nocardioides.</title>
        <authorList>
            <person name="Zhang G."/>
        </authorList>
    </citation>
    <scope>NUCLEOTIDE SEQUENCE [LARGE SCALE GENOMIC DNA]</scope>
    <source>
        <strain evidence="3 4">SC8A-24</strain>
    </source>
</reference>
<keyword evidence="2" id="KW-1133">Transmembrane helix</keyword>
<evidence type="ECO:0000256" key="1">
    <source>
        <dbReference type="SAM" id="MobiDB-lite"/>
    </source>
</evidence>
<feature type="region of interest" description="Disordered" evidence="1">
    <location>
        <begin position="80"/>
        <end position="100"/>
    </location>
</feature>
<keyword evidence="4" id="KW-1185">Reference proteome</keyword>
<gene>
    <name evidence="3" type="ORF">H7344_03345</name>
</gene>
<evidence type="ECO:0000313" key="3">
    <source>
        <dbReference type="EMBL" id="MBC2959330.1"/>
    </source>
</evidence>
<sequence>MSHLVPPVTPPVIPLVAARPRASVVPLSTTRLHLLLAAVAAVLGAATGTPAALVAAAAVLAVVALRAWVVHGGAGVLADPHDAHPLDPAGDPGQGLAQAA</sequence>
<dbReference type="EMBL" id="JACMYC010000001">
    <property type="protein sequence ID" value="MBC2959330.1"/>
    <property type="molecule type" value="Genomic_DNA"/>
</dbReference>
<organism evidence="3 4">
    <name type="scientific">Nocardioides deserti</name>
    <dbReference type="NCBI Taxonomy" id="1588644"/>
    <lineage>
        <taxon>Bacteria</taxon>
        <taxon>Bacillati</taxon>
        <taxon>Actinomycetota</taxon>
        <taxon>Actinomycetes</taxon>
        <taxon>Propionibacteriales</taxon>
        <taxon>Nocardioidaceae</taxon>
        <taxon>Nocardioides</taxon>
    </lineage>
</organism>
<proteinExistence type="predicted"/>
<dbReference type="Proteomes" id="UP000604001">
    <property type="component" value="Unassembled WGS sequence"/>
</dbReference>